<evidence type="ECO:0000313" key="1">
    <source>
        <dbReference type="EMBL" id="PWR14861.1"/>
    </source>
</evidence>
<evidence type="ECO:0000313" key="2">
    <source>
        <dbReference type="Proteomes" id="UP000246050"/>
    </source>
</evidence>
<dbReference type="EMBL" id="QGKS01000211">
    <property type="protein sequence ID" value="PWR14861.1"/>
    <property type="molecule type" value="Genomic_DNA"/>
</dbReference>
<sequence length="223" mass="25270">MTSRERDSLQQRWDAYHRLPELVEHWYWRPGWGPDRSFYTWHVTFEGKTALHELVTNLQKELALPGLDPVPLDGLHLTMQGLGFTDEVHQQDLARIIEEARRRCAALTPVELTLGPVDPDAEGIGLLVTPWHAAEELRHTIRDAIESVWTTVPEAADGFRPHVTIAYSGAPVSTEPIRARLAAARDLPPVTVRITEVPLIALRRDDRVYQWDTVATIRLGSAR</sequence>
<comment type="caution">
    <text evidence="1">The sequence shown here is derived from an EMBL/GenBank/DDBJ whole genome shotgun (WGS) entry which is preliminary data.</text>
</comment>
<reference evidence="1 2" key="1">
    <citation type="submission" date="2018-05" db="EMBL/GenBank/DDBJ databases">
        <title>Micromonosporas from Atacama Desert.</title>
        <authorList>
            <person name="Carro L."/>
            <person name="Golinska P."/>
            <person name="Klenk H.-P."/>
            <person name="Goodfellow M."/>
        </authorList>
    </citation>
    <scope>NUCLEOTIDE SEQUENCE [LARGE SCALE GENOMIC DNA]</scope>
    <source>
        <strain evidence="1 2">4G51</strain>
    </source>
</reference>
<dbReference type="RefSeq" id="WP_109802004.1">
    <property type="nucleotide sequence ID" value="NZ_QGKS01000211.1"/>
</dbReference>
<dbReference type="Proteomes" id="UP000246050">
    <property type="component" value="Unassembled WGS sequence"/>
</dbReference>
<name>A0A317DJP9_9ACTN</name>
<evidence type="ECO:0008006" key="3">
    <source>
        <dbReference type="Google" id="ProtNLM"/>
    </source>
</evidence>
<gene>
    <name evidence="1" type="ORF">DKT69_14005</name>
</gene>
<dbReference type="AlphaFoldDB" id="A0A317DJP9"/>
<dbReference type="Gene3D" id="3.90.1140.10">
    <property type="entry name" value="Cyclic phosphodiesterase"/>
    <property type="match status" value="1"/>
</dbReference>
<accession>A0A317DJP9</accession>
<dbReference type="Pfam" id="PF13563">
    <property type="entry name" value="2_5_RNA_ligase2"/>
    <property type="match status" value="1"/>
</dbReference>
<organism evidence="1 2">
    <name type="scientific">Micromonospora sicca</name>
    <dbReference type="NCBI Taxonomy" id="2202420"/>
    <lineage>
        <taxon>Bacteria</taxon>
        <taxon>Bacillati</taxon>
        <taxon>Actinomycetota</taxon>
        <taxon>Actinomycetes</taxon>
        <taxon>Micromonosporales</taxon>
        <taxon>Micromonosporaceae</taxon>
        <taxon>Micromonospora</taxon>
    </lineage>
</organism>
<protein>
    <recommendedName>
        <fullName evidence="3">2'-5' RNA ligase</fullName>
    </recommendedName>
</protein>
<dbReference type="SUPFAM" id="SSF55144">
    <property type="entry name" value="LigT-like"/>
    <property type="match status" value="1"/>
</dbReference>
<proteinExistence type="predicted"/>
<dbReference type="OrthoDB" id="4541754at2"/>
<dbReference type="InterPro" id="IPR009097">
    <property type="entry name" value="Cyclic_Pdiesterase"/>
</dbReference>